<sequence>MPCHDCAIAARRGYDSYSYVSYKEHISWCSVHEYPCGANSRTKSP</sequence>
<evidence type="ECO:0000313" key="1">
    <source>
        <dbReference type="EMBL" id="CCX34928.1"/>
    </source>
</evidence>
<proteinExistence type="predicted"/>
<gene>
    <name evidence="1" type="ORF">PCON_04604</name>
</gene>
<protein>
    <submittedName>
        <fullName evidence="1">Uncharacterized protein</fullName>
    </submittedName>
</protein>
<keyword evidence="2" id="KW-1185">Reference proteome</keyword>
<dbReference type="Proteomes" id="UP000018144">
    <property type="component" value="Unassembled WGS sequence"/>
</dbReference>
<dbReference type="EMBL" id="HF936663">
    <property type="protein sequence ID" value="CCX34928.1"/>
    <property type="molecule type" value="Genomic_DNA"/>
</dbReference>
<organism evidence="1 2">
    <name type="scientific">Pyronema omphalodes (strain CBS 100304)</name>
    <name type="common">Pyronema confluens</name>
    <dbReference type="NCBI Taxonomy" id="1076935"/>
    <lineage>
        <taxon>Eukaryota</taxon>
        <taxon>Fungi</taxon>
        <taxon>Dikarya</taxon>
        <taxon>Ascomycota</taxon>
        <taxon>Pezizomycotina</taxon>
        <taxon>Pezizomycetes</taxon>
        <taxon>Pezizales</taxon>
        <taxon>Pyronemataceae</taxon>
        <taxon>Pyronema</taxon>
    </lineage>
</organism>
<name>U4LYJ8_PYROM</name>
<evidence type="ECO:0000313" key="2">
    <source>
        <dbReference type="Proteomes" id="UP000018144"/>
    </source>
</evidence>
<dbReference type="AlphaFoldDB" id="U4LYJ8"/>
<reference evidence="1 2" key="1">
    <citation type="journal article" date="2013" name="PLoS Genet.">
        <title>The genome and development-dependent transcriptomes of Pyronema confluens: a window into fungal evolution.</title>
        <authorList>
            <person name="Traeger S."/>
            <person name="Altegoer F."/>
            <person name="Freitag M."/>
            <person name="Gabaldon T."/>
            <person name="Kempken F."/>
            <person name="Kumar A."/>
            <person name="Marcet-Houben M."/>
            <person name="Poggeler S."/>
            <person name="Stajich J.E."/>
            <person name="Nowrousian M."/>
        </authorList>
    </citation>
    <scope>NUCLEOTIDE SEQUENCE [LARGE SCALE GENOMIC DNA]</scope>
    <source>
        <strain evidence="2">CBS 100304</strain>
        <tissue evidence="1">Vegetative mycelium</tissue>
    </source>
</reference>
<accession>U4LYJ8</accession>